<reference evidence="4 5" key="1">
    <citation type="journal article" date="2016" name="Nat. Commun.">
        <title>Thousands of microbial genomes shed light on interconnected biogeochemical processes in an aquifer system.</title>
        <authorList>
            <person name="Anantharaman K."/>
            <person name="Brown C.T."/>
            <person name="Hug L.A."/>
            <person name="Sharon I."/>
            <person name="Castelle C.J."/>
            <person name="Probst A.J."/>
            <person name="Thomas B.C."/>
            <person name="Singh A."/>
            <person name="Wilkins M.J."/>
            <person name="Karaoz U."/>
            <person name="Brodie E.L."/>
            <person name="Williams K.H."/>
            <person name="Hubbard S.S."/>
            <person name="Banfield J.F."/>
        </authorList>
    </citation>
    <scope>NUCLEOTIDE SEQUENCE [LARGE SCALE GENOMIC DNA]</scope>
</reference>
<sequence length="247" mass="25941">MVKKLGVSLFFIIAFFVSAPSAFAVRFELVPPSGELSRGQEVTFTVNMDTQGATINTIQTGMTYDTQFLEYVSSAPGAAMNSVTVDTSQGTGKLLFTGTNTAGFTGTGIYATVVFKIIAAESGSTELCTLWTPTPSPTPVPVCNNTCTSSSECPSGLYCYIASGQTSGYCRAQTCPEEVSCVCPVAPTSPPPPPPTALPQSGFDIPKNIGSIAGGLFLLTAAAVLIYSKKNTYFTHKKTHGKHPHHS</sequence>
<dbReference type="SUPFAM" id="SSF49384">
    <property type="entry name" value="Carbohydrate-binding domain"/>
    <property type="match status" value="1"/>
</dbReference>
<feature type="signal peptide" evidence="2">
    <location>
        <begin position="1"/>
        <end position="24"/>
    </location>
</feature>
<proteinExistence type="predicted"/>
<dbReference type="CDD" id="cd08547">
    <property type="entry name" value="Type_II_cohesin"/>
    <property type="match status" value="1"/>
</dbReference>
<evidence type="ECO:0000313" key="4">
    <source>
        <dbReference type="EMBL" id="OGK74218.1"/>
    </source>
</evidence>
<comment type="caution">
    <text evidence="4">The sequence shown here is derived from an EMBL/GenBank/DDBJ whole genome shotgun (WGS) entry which is preliminary data.</text>
</comment>
<evidence type="ECO:0000313" key="5">
    <source>
        <dbReference type="Proteomes" id="UP000177050"/>
    </source>
</evidence>
<dbReference type="GO" id="GO:0030246">
    <property type="term" value="F:carbohydrate binding"/>
    <property type="evidence" value="ECO:0007669"/>
    <property type="project" value="InterPro"/>
</dbReference>
<dbReference type="AlphaFoldDB" id="A0A1F7L271"/>
<keyword evidence="1" id="KW-0472">Membrane</keyword>
<dbReference type="EMBL" id="MGBR01000001">
    <property type="protein sequence ID" value="OGK74218.1"/>
    <property type="molecule type" value="Genomic_DNA"/>
</dbReference>
<evidence type="ECO:0000256" key="1">
    <source>
        <dbReference type="SAM" id="Phobius"/>
    </source>
</evidence>
<evidence type="ECO:0000259" key="3">
    <source>
        <dbReference type="Pfam" id="PF00963"/>
    </source>
</evidence>
<keyword evidence="2" id="KW-0732">Signal</keyword>
<protein>
    <recommendedName>
        <fullName evidence="3">Cohesin domain-containing protein</fullName>
    </recommendedName>
</protein>
<evidence type="ECO:0000256" key="2">
    <source>
        <dbReference type="SAM" id="SignalP"/>
    </source>
</evidence>
<feature type="chain" id="PRO_5009529531" description="Cohesin domain-containing protein" evidence="2">
    <location>
        <begin position="25"/>
        <end position="247"/>
    </location>
</feature>
<gene>
    <name evidence="4" type="ORF">A3K52_05635</name>
</gene>
<dbReference type="InterPro" id="IPR002102">
    <property type="entry name" value="Cohesin_dom"/>
</dbReference>
<name>A0A1F7L271_9BACT</name>
<feature type="transmembrane region" description="Helical" evidence="1">
    <location>
        <begin position="209"/>
        <end position="228"/>
    </location>
</feature>
<dbReference type="GO" id="GO:0000272">
    <property type="term" value="P:polysaccharide catabolic process"/>
    <property type="evidence" value="ECO:0007669"/>
    <property type="project" value="InterPro"/>
</dbReference>
<dbReference type="Proteomes" id="UP000177050">
    <property type="component" value="Unassembled WGS sequence"/>
</dbReference>
<accession>A0A1F7L271</accession>
<dbReference type="Pfam" id="PF00963">
    <property type="entry name" value="Cohesin"/>
    <property type="match status" value="1"/>
</dbReference>
<keyword evidence="1" id="KW-1133">Transmembrane helix</keyword>
<dbReference type="Gene3D" id="2.60.40.680">
    <property type="match status" value="1"/>
</dbReference>
<dbReference type="InterPro" id="IPR008965">
    <property type="entry name" value="CBM2/CBM3_carb-bd_dom_sf"/>
</dbReference>
<organism evidence="4 5">
    <name type="scientific">Candidatus Roizmanbacteria bacterium RIFOXYD1_FULL_38_12</name>
    <dbReference type="NCBI Taxonomy" id="1802093"/>
    <lineage>
        <taxon>Bacteria</taxon>
        <taxon>Candidatus Roizmaniibacteriota</taxon>
    </lineage>
</organism>
<feature type="domain" description="Cohesin" evidence="3">
    <location>
        <begin position="37"/>
        <end position="125"/>
    </location>
</feature>
<keyword evidence="1" id="KW-0812">Transmembrane</keyword>